<comment type="caution">
    <text evidence="1">The sequence shown here is derived from an EMBL/GenBank/DDBJ whole genome shotgun (WGS) entry which is preliminary data.</text>
</comment>
<proteinExistence type="predicted"/>
<reference evidence="1 2" key="1">
    <citation type="submission" date="2018-08" db="EMBL/GenBank/DDBJ databases">
        <title>Bacillus phenotypic plasticity.</title>
        <authorList>
            <person name="Hurtado E."/>
        </authorList>
    </citation>
    <scope>NUCLEOTIDE SEQUENCE [LARGE SCALE GENOMIC DNA]</scope>
    <source>
        <strain evidence="1 2">427</strain>
    </source>
</reference>
<name>A0A5M8RW04_9BACI</name>
<organism evidence="1 2">
    <name type="scientific">Bacillus swezeyi</name>
    <dbReference type="NCBI Taxonomy" id="1925020"/>
    <lineage>
        <taxon>Bacteria</taxon>
        <taxon>Bacillati</taxon>
        <taxon>Bacillota</taxon>
        <taxon>Bacilli</taxon>
        <taxon>Bacillales</taxon>
        <taxon>Bacillaceae</taxon>
        <taxon>Bacillus</taxon>
    </lineage>
</organism>
<sequence length="413" mass="49041">MSSPGVVIKSQFVLSNNEFKATHQKSFEEYIKYIERKEATDKQKNDIENLSTFSSYQDYMGNEIKTSSLFTKDEDVLSYEGKKNLKKLFFLAQKNGSVMWQDVISFNNDWLEKHGVYDSETNTLDEKKIKDVTRQSLEVMTEKEGLKNTGVWSAAIHYNTDNIHIHVAMVEPYPNPSRVIQQGPNKGQLRGKRKQKSIDAMKSKVVNSIMDRSNEYKKINDLIRNSIVSEKKNIPLAEFKKTKKLFKEIMNQLPDDKRQWQYNYNSIAHLRPKIDQLSSMFIEKFHKDDFMKLQRQLENETELMREAYGEGEEEKSRYEHFAENKIKDLYTRLGNAVLKEMKEVAKQRELQNRIRKPKRIRSPAFQKLKKGVRRRTSISKSINQINRNMNFEYESWKNQRHFERLQEELEYEK</sequence>
<accession>A0A5M8RW04</accession>
<dbReference type="InterPro" id="IPR048101">
    <property type="entry name" value="MobP2"/>
</dbReference>
<dbReference type="Pfam" id="PF18555">
    <property type="entry name" value="MobL"/>
    <property type="match status" value="1"/>
</dbReference>
<protein>
    <recommendedName>
        <fullName evidence="3">Relaxase</fullName>
    </recommendedName>
</protein>
<dbReference type="InterPro" id="IPR041073">
    <property type="entry name" value="MobL"/>
</dbReference>
<dbReference type="RefSeq" id="WP_073461179.1">
    <property type="nucleotide sequence ID" value="NZ_QSND01000002.1"/>
</dbReference>
<dbReference type="AlphaFoldDB" id="A0A5M8RW04"/>
<dbReference type="Proteomes" id="UP000324326">
    <property type="component" value="Unassembled WGS sequence"/>
</dbReference>
<evidence type="ECO:0000313" key="2">
    <source>
        <dbReference type="Proteomes" id="UP000324326"/>
    </source>
</evidence>
<evidence type="ECO:0008006" key="3">
    <source>
        <dbReference type="Google" id="ProtNLM"/>
    </source>
</evidence>
<dbReference type="EMBL" id="QSND01000002">
    <property type="protein sequence ID" value="KAA6451336.1"/>
    <property type="molecule type" value="Genomic_DNA"/>
</dbReference>
<evidence type="ECO:0000313" key="1">
    <source>
        <dbReference type="EMBL" id="KAA6451336.1"/>
    </source>
</evidence>
<dbReference type="NCBIfam" id="NF041498">
    <property type="entry name" value="MobP2"/>
    <property type="match status" value="1"/>
</dbReference>
<gene>
    <name evidence="1" type="ORF">DX927_11205</name>
</gene>